<dbReference type="Gene3D" id="3.40.630.30">
    <property type="match status" value="1"/>
</dbReference>
<dbReference type="SUPFAM" id="SSF55729">
    <property type="entry name" value="Acyl-CoA N-acyltransferases (Nat)"/>
    <property type="match status" value="1"/>
</dbReference>
<evidence type="ECO:0000256" key="4">
    <source>
        <dbReference type="ARBA" id="ARBA00022679"/>
    </source>
</evidence>
<dbReference type="NCBIfam" id="NF043067">
    <property type="entry name" value="AAC_6p_group_E"/>
    <property type="match status" value="1"/>
</dbReference>
<evidence type="ECO:0000256" key="2">
    <source>
        <dbReference type="ARBA" id="ARBA00012888"/>
    </source>
</evidence>
<dbReference type="PANTHER" id="PTHR43072">
    <property type="entry name" value="N-ACETYLTRANSFERASE"/>
    <property type="match status" value="1"/>
</dbReference>
<dbReference type="InterPro" id="IPR000182">
    <property type="entry name" value="GNAT_dom"/>
</dbReference>
<evidence type="ECO:0000256" key="7">
    <source>
        <dbReference type="ARBA" id="ARBA00029660"/>
    </source>
</evidence>
<keyword evidence="4" id="KW-0808">Transferase</keyword>
<dbReference type="PROSITE" id="PS51186">
    <property type="entry name" value="GNAT"/>
    <property type="match status" value="1"/>
</dbReference>
<evidence type="ECO:0000256" key="5">
    <source>
        <dbReference type="ARBA" id="ARBA00023251"/>
    </source>
</evidence>
<protein>
    <recommendedName>
        <fullName evidence="3">Aminoglycoside N(6')-acetyltransferase type 1</fullName>
        <ecNumber evidence="2">2.3.1.82</ecNumber>
    </recommendedName>
    <alternativeName>
        <fullName evidence="7">Aminoglycoside resistance protein</fullName>
    </alternativeName>
</protein>
<keyword evidence="6" id="KW-0012">Acyltransferase</keyword>
<comment type="caution">
    <text evidence="10">The sequence shown here is derived from an EMBL/GenBank/DDBJ whole genome shotgun (WGS) entry which is preliminary data.</text>
</comment>
<sequence length="142" mass="15775">MQASLKDINRMAILINQLWPDLSLEESIVELETYIVGTTTAVFTNISGEECLGLALCSLRNDYVEGCDASPVGYLEGIVVDEKHRMNGIASSLCKECEAWARSKGCKEFASDCELANTNSLKFHLNIGFKEVNRMICFKKTL</sequence>
<accession>A0ABS0LS38</accession>
<keyword evidence="5" id="KW-0046">Antibiotic resistance</keyword>
<reference evidence="10 11" key="1">
    <citation type="submission" date="2020-07" db="EMBL/GenBank/DDBJ databases">
        <title>Facklamia lactis sp. nov., isolated from raw milk.</title>
        <authorList>
            <person name="Doll E.V."/>
            <person name="Huptas C."/>
            <person name="Staib L."/>
            <person name="Wenning M."/>
            <person name="Scherer S."/>
        </authorList>
    </citation>
    <scope>NUCLEOTIDE SEQUENCE [LARGE SCALE GENOMIC DNA]</scope>
    <source>
        <strain evidence="10 11">DSM 111018</strain>
    </source>
</reference>
<evidence type="ECO:0000256" key="6">
    <source>
        <dbReference type="ARBA" id="ARBA00023315"/>
    </source>
</evidence>
<dbReference type="EC" id="2.3.1.82" evidence="2"/>
<evidence type="ECO:0000259" key="9">
    <source>
        <dbReference type="PROSITE" id="PS51186"/>
    </source>
</evidence>
<dbReference type="InterPro" id="IPR024170">
    <property type="entry name" value="Aminoglycoside_N6-AcTrfrase"/>
</dbReference>
<keyword evidence="11" id="KW-1185">Reference proteome</keyword>
<evidence type="ECO:0000256" key="1">
    <source>
        <dbReference type="ARBA" id="ARBA00011738"/>
    </source>
</evidence>
<organism evidence="10 11">
    <name type="scientific">Facklamia lactis</name>
    <dbReference type="NCBI Taxonomy" id="2749967"/>
    <lineage>
        <taxon>Bacteria</taxon>
        <taxon>Bacillati</taxon>
        <taxon>Bacillota</taxon>
        <taxon>Bacilli</taxon>
        <taxon>Lactobacillales</taxon>
        <taxon>Aerococcaceae</taxon>
        <taxon>Facklamia</taxon>
    </lineage>
</organism>
<comment type="catalytic activity">
    <reaction evidence="8">
        <text>kanamycin B + acetyl-CoA = N(6')-acetylkanamycin B + CoA + H(+)</text>
        <dbReference type="Rhea" id="RHEA:16449"/>
        <dbReference type="ChEBI" id="CHEBI:15378"/>
        <dbReference type="ChEBI" id="CHEBI:57287"/>
        <dbReference type="ChEBI" id="CHEBI:57288"/>
        <dbReference type="ChEBI" id="CHEBI:58390"/>
        <dbReference type="ChEBI" id="CHEBI:58549"/>
        <dbReference type="EC" id="2.3.1.82"/>
    </reaction>
</comment>
<comment type="subunit">
    <text evidence="1">Homodimer.</text>
</comment>
<dbReference type="InterPro" id="IPR016181">
    <property type="entry name" value="Acyl_CoA_acyltransferase"/>
</dbReference>
<dbReference type="EMBL" id="JACBXQ010000002">
    <property type="protein sequence ID" value="MBG9986280.1"/>
    <property type="molecule type" value="Genomic_DNA"/>
</dbReference>
<dbReference type="Proteomes" id="UP000721415">
    <property type="component" value="Unassembled WGS sequence"/>
</dbReference>
<proteinExistence type="predicted"/>
<name>A0ABS0LS38_9LACT</name>
<dbReference type="RefSeq" id="WP_197115182.1">
    <property type="nucleotide sequence ID" value="NZ_JACBXQ010000002.1"/>
</dbReference>
<evidence type="ECO:0000313" key="11">
    <source>
        <dbReference type="Proteomes" id="UP000721415"/>
    </source>
</evidence>
<evidence type="ECO:0000313" key="10">
    <source>
        <dbReference type="EMBL" id="MBG9986280.1"/>
    </source>
</evidence>
<gene>
    <name evidence="10" type="ORF">HZY91_05160</name>
</gene>
<dbReference type="CDD" id="cd04301">
    <property type="entry name" value="NAT_SF"/>
    <property type="match status" value="1"/>
</dbReference>
<dbReference type="PIRSF" id="PIRSF000452">
    <property type="entry name" value="6-N-acetyltransf"/>
    <property type="match status" value="1"/>
</dbReference>
<feature type="domain" description="N-acetyltransferase" evidence="9">
    <location>
        <begin position="1"/>
        <end position="142"/>
    </location>
</feature>
<evidence type="ECO:0000256" key="3">
    <source>
        <dbReference type="ARBA" id="ARBA00017677"/>
    </source>
</evidence>
<evidence type="ECO:0000256" key="8">
    <source>
        <dbReference type="ARBA" id="ARBA00048923"/>
    </source>
</evidence>
<dbReference type="Pfam" id="PF00583">
    <property type="entry name" value="Acetyltransf_1"/>
    <property type="match status" value="1"/>
</dbReference>